<dbReference type="GeneID" id="99655318"/>
<sequence>MTPKEDQALERRIFRRLGVRLFPLLVLILFVNFMDRANLGVVATPMSDDLGLSGSAFGLAAGLFYLGYLLFEVPSNVALHRFGARVWIARIMITWGIVTVALMFVTGPVSLNILRFLLGAAEAGLFPGVILYLTFWCPGRLFARAYSTFQLAVPVGLALTSLITSAVLLMHGALGMAGWRWVFLIEGLPAIVLGVIVFFVLPNGPKNAKWLKPDERSYLLEHAQASEPGGAHRRGALAEVMRTPRVWIYAVLYFCMIVGFWTITYWLPTVVKEHFDVGTVGAGLISAIPWAFTAVVMFLVGISSTRTGDVRWHMIVCLVVGGLTLLASTLVGSPIVALICLCFAAGGIQAASPLFWARTSTVFAGALCTVAIAFINSLGNISGLVGPYVLGLLTDLTGDTRLGLVVMSGFIMIAALLTFLVTRTPVPAGRGR</sequence>
<comment type="subcellular location">
    <subcellularLocation>
        <location evidence="1">Cell membrane</location>
        <topology evidence="1">Multi-pass membrane protein</topology>
    </subcellularLocation>
</comment>
<protein>
    <submittedName>
        <fullName evidence="8">Nitrate/nitrite transporter NarK</fullName>
    </submittedName>
</protein>
<keyword evidence="5 6" id="KW-0472">Membrane</keyword>
<keyword evidence="4 6" id="KW-1133">Transmembrane helix</keyword>
<proteinExistence type="predicted"/>
<feature type="transmembrane region" description="Helical" evidence="6">
    <location>
        <begin position="87"/>
        <end position="107"/>
    </location>
</feature>
<feature type="transmembrane region" description="Helical" evidence="6">
    <location>
        <begin position="149"/>
        <end position="169"/>
    </location>
</feature>
<feature type="transmembrane region" description="Helical" evidence="6">
    <location>
        <begin position="335"/>
        <end position="356"/>
    </location>
</feature>
<accession>A0A1I5QRT2</accession>
<evidence type="ECO:0000256" key="5">
    <source>
        <dbReference type="ARBA" id="ARBA00023136"/>
    </source>
</evidence>
<evidence type="ECO:0000256" key="2">
    <source>
        <dbReference type="ARBA" id="ARBA00022448"/>
    </source>
</evidence>
<dbReference type="RefSeq" id="WP_021593410.1">
    <property type="nucleotide sequence ID" value="NZ_CP083237.1"/>
</dbReference>
<evidence type="ECO:0000313" key="9">
    <source>
        <dbReference type="Proteomes" id="UP000183413"/>
    </source>
</evidence>
<evidence type="ECO:0000313" key="8">
    <source>
        <dbReference type="EMBL" id="SFP48994.1"/>
    </source>
</evidence>
<dbReference type="PROSITE" id="PS50850">
    <property type="entry name" value="MFS"/>
    <property type="match status" value="1"/>
</dbReference>
<name>A0A1I5QRT2_9ACTN</name>
<feature type="transmembrane region" description="Helical" evidence="6">
    <location>
        <begin position="402"/>
        <end position="422"/>
    </location>
</feature>
<dbReference type="InterPro" id="IPR011701">
    <property type="entry name" value="MFS"/>
</dbReference>
<dbReference type="Pfam" id="PF07690">
    <property type="entry name" value="MFS_1"/>
    <property type="match status" value="1"/>
</dbReference>
<feature type="transmembrane region" description="Helical" evidence="6">
    <location>
        <begin position="246"/>
        <end position="267"/>
    </location>
</feature>
<gene>
    <name evidence="8" type="ORF">SAMN04489713_114238</name>
</gene>
<feature type="transmembrane region" description="Helical" evidence="6">
    <location>
        <begin position="312"/>
        <end position="329"/>
    </location>
</feature>
<dbReference type="CDD" id="cd17319">
    <property type="entry name" value="MFS_ExuT_GudP_like"/>
    <property type="match status" value="1"/>
</dbReference>
<keyword evidence="9" id="KW-1185">Reference proteome</keyword>
<dbReference type="PANTHER" id="PTHR43791:SF36">
    <property type="entry name" value="TRANSPORTER, PUTATIVE (AFU_ORTHOLOGUE AFUA_6G08340)-RELATED"/>
    <property type="match status" value="1"/>
</dbReference>
<keyword evidence="3 6" id="KW-0812">Transmembrane</keyword>
<dbReference type="SUPFAM" id="SSF103473">
    <property type="entry name" value="MFS general substrate transporter"/>
    <property type="match status" value="1"/>
</dbReference>
<feature type="transmembrane region" description="Helical" evidence="6">
    <location>
        <begin position="279"/>
        <end position="300"/>
    </location>
</feature>
<dbReference type="FunFam" id="1.20.1250.20:FF:000018">
    <property type="entry name" value="MFS transporter permease"/>
    <property type="match status" value="1"/>
</dbReference>
<dbReference type="OrthoDB" id="9773957at2"/>
<evidence type="ECO:0000259" key="7">
    <source>
        <dbReference type="PROSITE" id="PS50850"/>
    </source>
</evidence>
<dbReference type="AlphaFoldDB" id="A0A1I5QRT2"/>
<dbReference type="InterPro" id="IPR020846">
    <property type="entry name" value="MFS_dom"/>
</dbReference>
<feature type="transmembrane region" description="Helical" evidence="6">
    <location>
        <begin position="54"/>
        <end position="75"/>
    </location>
</feature>
<evidence type="ECO:0000256" key="4">
    <source>
        <dbReference type="ARBA" id="ARBA00022989"/>
    </source>
</evidence>
<evidence type="ECO:0000256" key="1">
    <source>
        <dbReference type="ARBA" id="ARBA00004651"/>
    </source>
</evidence>
<dbReference type="Gene3D" id="1.20.1250.20">
    <property type="entry name" value="MFS general substrate transporter like domains"/>
    <property type="match status" value="2"/>
</dbReference>
<dbReference type="GO" id="GO:0022857">
    <property type="term" value="F:transmembrane transporter activity"/>
    <property type="evidence" value="ECO:0007669"/>
    <property type="project" value="InterPro"/>
</dbReference>
<keyword evidence="2" id="KW-0813">Transport</keyword>
<dbReference type="EMBL" id="FOVH01000014">
    <property type="protein sequence ID" value="SFP48994.1"/>
    <property type="molecule type" value="Genomic_DNA"/>
</dbReference>
<dbReference type="InParanoid" id="A0A1I5QRT2"/>
<evidence type="ECO:0000256" key="3">
    <source>
        <dbReference type="ARBA" id="ARBA00022692"/>
    </source>
</evidence>
<dbReference type="InterPro" id="IPR036259">
    <property type="entry name" value="MFS_trans_sf"/>
</dbReference>
<feature type="transmembrane region" description="Helical" evidence="6">
    <location>
        <begin position="17"/>
        <end position="34"/>
    </location>
</feature>
<feature type="transmembrane region" description="Helical" evidence="6">
    <location>
        <begin position="181"/>
        <end position="201"/>
    </location>
</feature>
<organism evidence="8 9">
    <name type="scientific">Actinomadura madurae</name>
    <dbReference type="NCBI Taxonomy" id="1993"/>
    <lineage>
        <taxon>Bacteria</taxon>
        <taxon>Bacillati</taxon>
        <taxon>Actinomycetota</taxon>
        <taxon>Actinomycetes</taxon>
        <taxon>Streptosporangiales</taxon>
        <taxon>Thermomonosporaceae</taxon>
        <taxon>Actinomadura</taxon>
    </lineage>
</organism>
<dbReference type="STRING" id="1993.SAMN04489713_114238"/>
<dbReference type="GO" id="GO:0005886">
    <property type="term" value="C:plasma membrane"/>
    <property type="evidence" value="ECO:0007669"/>
    <property type="project" value="UniProtKB-SubCell"/>
</dbReference>
<feature type="transmembrane region" description="Helical" evidence="6">
    <location>
        <begin position="363"/>
        <end position="390"/>
    </location>
</feature>
<reference evidence="8 9" key="1">
    <citation type="submission" date="2016-10" db="EMBL/GenBank/DDBJ databases">
        <authorList>
            <person name="de Groot N.N."/>
        </authorList>
    </citation>
    <scope>NUCLEOTIDE SEQUENCE [LARGE SCALE GENOMIC DNA]</scope>
    <source>
        <strain evidence="8 9">DSM 43067</strain>
    </source>
</reference>
<evidence type="ECO:0000256" key="6">
    <source>
        <dbReference type="SAM" id="Phobius"/>
    </source>
</evidence>
<feature type="domain" description="Major facilitator superfamily (MFS) profile" evidence="7">
    <location>
        <begin position="21"/>
        <end position="426"/>
    </location>
</feature>
<dbReference type="eggNOG" id="COG2271">
    <property type="taxonomic scope" value="Bacteria"/>
</dbReference>
<dbReference type="Proteomes" id="UP000183413">
    <property type="component" value="Unassembled WGS sequence"/>
</dbReference>
<feature type="transmembrane region" description="Helical" evidence="6">
    <location>
        <begin position="113"/>
        <end position="137"/>
    </location>
</feature>
<dbReference type="PANTHER" id="PTHR43791">
    <property type="entry name" value="PERMEASE-RELATED"/>
    <property type="match status" value="1"/>
</dbReference>